<keyword evidence="3" id="KW-1185">Reference proteome</keyword>
<dbReference type="OrthoDB" id="7187796at2"/>
<feature type="signal peptide" evidence="1">
    <location>
        <begin position="1"/>
        <end position="23"/>
    </location>
</feature>
<keyword evidence="1" id="KW-0732">Signal</keyword>
<accession>A0A075K0H6</accession>
<name>A0A075K0H6_9GAMM</name>
<dbReference type="Proteomes" id="UP000027987">
    <property type="component" value="Chromosome"/>
</dbReference>
<dbReference type="InterPro" id="IPR011048">
    <property type="entry name" value="Haem_d1_sf"/>
</dbReference>
<dbReference type="STRING" id="1217721.HY57_08645"/>
<dbReference type="PROSITE" id="PS51257">
    <property type="entry name" value="PROKAR_LIPOPROTEIN"/>
    <property type="match status" value="1"/>
</dbReference>
<evidence type="ECO:0008006" key="4">
    <source>
        <dbReference type="Google" id="ProtNLM"/>
    </source>
</evidence>
<proteinExistence type="predicted"/>
<evidence type="ECO:0000313" key="2">
    <source>
        <dbReference type="EMBL" id="AIF47335.1"/>
    </source>
</evidence>
<dbReference type="PANTHER" id="PTHR47197">
    <property type="entry name" value="PROTEIN NIRF"/>
    <property type="match status" value="1"/>
</dbReference>
<dbReference type="Gene3D" id="2.130.10.10">
    <property type="entry name" value="YVTN repeat-like/Quinoprotein amine dehydrogenase"/>
    <property type="match status" value="2"/>
</dbReference>
<dbReference type="EMBL" id="CP008884">
    <property type="protein sequence ID" value="AIF47335.1"/>
    <property type="molecule type" value="Genomic_DNA"/>
</dbReference>
<feature type="chain" id="PRO_5001707484" description="YVTN family beta-propeller domain-containing protein" evidence="1">
    <location>
        <begin position="24"/>
        <end position="342"/>
    </location>
</feature>
<sequence>MQRPIRNILALALFAACSSHALAAPQAAPLQVISRLPLGGTGGWDYLSFDEQHRHLFVTRGDRVEVVDVDQNKRIGTIPGTQGVHGVALDPASHRGYTSNGQSASVTVFDLNTLAVVTTIKGTGDKPDAIAYDPASKHVFTFNGKGKSFSVIDPANNNVITTVPLSGKPEFAVTDDAGHIFVNNEDTAELMKIDTATNKVAGTWKLGTCESPSGLAIDRKHHRLFSVCDNKQMVVSDAEAGKVVASVAIGEGPDAVAFDEATGMAYSSNGESGNITAVHQDDADHYSVTATITTQPSARTLALDPKLHRLYLSAATLAGPAQEGHHPAIKPDSFTVLTVGAP</sequence>
<gene>
    <name evidence="2" type="ORF">HY57_08645</name>
</gene>
<dbReference type="HOGENOM" id="CLU_043515_0_0_6"/>
<dbReference type="KEGG" id="dja:HY57_08645"/>
<organism evidence="2 3">
    <name type="scientific">Dyella japonica A8</name>
    <dbReference type="NCBI Taxonomy" id="1217721"/>
    <lineage>
        <taxon>Bacteria</taxon>
        <taxon>Pseudomonadati</taxon>
        <taxon>Pseudomonadota</taxon>
        <taxon>Gammaproteobacteria</taxon>
        <taxon>Lysobacterales</taxon>
        <taxon>Rhodanobacteraceae</taxon>
        <taxon>Dyella</taxon>
    </lineage>
</organism>
<protein>
    <recommendedName>
        <fullName evidence="4">YVTN family beta-propeller domain-containing protein</fullName>
    </recommendedName>
</protein>
<dbReference type="InterPro" id="IPR015943">
    <property type="entry name" value="WD40/YVTN_repeat-like_dom_sf"/>
</dbReference>
<reference evidence="2 3" key="1">
    <citation type="submission" date="2014-07" db="EMBL/GenBank/DDBJ databases">
        <title>Complete Genome Sequence of Dyella japonica Strain A8 Isolated from Malaysian Tropical Soil.</title>
        <authorList>
            <person name="Hui R.K.H."/>
            <person name="Chen J.-W."/>
            <person name="Chan K.-G."/>
            <person name="Leung F.C.C."/>
        </authorList>
    </citation>
    <scope>NUCLEOTIDE SEQUENCE [LARGE SCALE GENOMIC DNA]</scope>
    <source>
        <strain evidence="2 3">A8</strain>
    </source>
</reference>
<evidence type="ECO:0000256" key="1">
    <source>
        <dbReference type="SAM" id="SignalP"/>
    </source>
</evidence>
<dbReference type="RefSeq" id="WP_019467408.1">
    <property type="nucleotide sequence ID" value="NZ_ALOY01000183.1"/>
</dbReference>
<dbReference type="InterPro" id="IPR051200">
    <property type="entry name" value="Host-pathogen_enzymatic-act"/>
</dbReference>
<dbReference type="PANTHER" id="PTHR47197:SF3">
    <property type="entry name" value="DIHYDRO-HEME D1 DEHYDROGENASE"/>
    <property type="match status" value="1"/>
</dbReference>
<dbReference type="SUPFAM" id="SSF51004">
    <property type="entry name" value="C-terminal (heme d1) domain of cytochrome cd1-nitrite reductase"/>
    <property type="match status" value="1"/>
</dbReference>
<dbReference type="AlphaFoldDB" id="A0A075K0H6"/>
<dbReference type="PATRIC" id="fig|1217721.7.peg.1791"/>
<evidence type="ECO:0000313" key="3">
    <source>
        <dbReference type="Proteomes" id="UP000027987"/>
    </source>
</evidence>